<dbReference type="SUPFAM" id="SSF48508">
    <property type="entry name" value="Nuclear receptor ligand-binding domain"/>
    <property type="match status" value="1"/>
</dbReference>
<keyword evidence="11 12" id="KW-0539">Nucleus</keyword>
<evidence type="ECO:0000313" key="16">
    <source>
        <dbReference type="EMBL" id="CAD5111294.1"/>
    </source>
</evidence>
<dbReference type="InterPro" id="IPR050200">
    <property type="entry name" value="Nuclear_hormone_rcpt_NR3"/>
</dbReference>
<dbReference type="EMBL" id="CAJFCJ010000001">
    <property type="protein sequence ID" value="CAD5111294.1"/>
    <property type="molecule type" value="Genomic_DNA"/>
</dbReference>
<keyword evidence="4 12" id="KW-0863">Zinc-finger</keyword>
<dbReference type="GO" id="GO:0008270">
    <property type="term" value="F:zinc ion binding"/>
    <property type="evidence" value="ECO:0007669"/>
    <property type="project" value="UniProtKB-KW"/>
</dbReference>
<protein>
    <submittedName>
        <fullName evidence="16">DgyrCDS613</fullName>
    </submittedName>
</protein>
<comment type="caution">
    <text evidence="16">The sequence shown here is derived from an EMBL/GenBank/DDBJ whole genome shotgun (WGS) entry which is preliminary data.</text>
</comment>
<dbReference type="InterPro" id="IPR001628">
    <property type="entry name" value="Znf_hrmn_rcpt"/>
</dbReference>
<evidence type="ECO:0000256" key="8">
    <source>
        <dbReference type="ARBA" id="ARBA00023125"/>
    </source>
</evidence>
<feature type="compositionally biased region" description="Basic residues" evidence="13">
    <location>
        <begin position="80"/>
        <end position="91"/>
    </location>
</feature>
<evidence type="ECO:0000256" key="10">
    <source>
        <dbReference type="ARBA" id="ARBA00023170"/>
    </source>
</evidence>
<dbReference type="OrthoDB" id="5799427at2759"/>
<keyword evidence="6 12" id="KW-0805">Transcription regulation</keyword>
<dbReference type="SMART" id="SM00430">
    <property type="entry name" value="HOLI"/>
    <property type="match status" value="1"/>
</dbReference>
<dbReference type="GO" id="GO:0043565">
    <property type="term" value="F:sequence-specific DNA binding"/>
    <property type="evidence" value="ECO:0007669"/>
    <property type="project" value="InterPro"/>
</dbReference>
<dbReference type="AlphaFoldDB" id="A0A7I8V7N9"/>
<organism evidence="16 17">
    <name type="scientific">Dimorphilus gyrociliatus</name>
    <dbReference type="NCBI Taxonomy" id="2664684"/>
    <lineage>
        <taxon>Eukaryota</taxon>
        <taxon>Metazoa</taxon>
        <taxon>Spiralia</taxon>
        <taxon>Lophotrochozoa</taxon>
        <taxon>Annelida</taxon>
        <taxon>Polychaeta</taxon>
        <taxon>Polychaeta incertae sedis</taxon>
        <taxon>Dinophilidae</taxon>
        <taxon>Dimorphilus</taxon>
    </lineage>
</organism>
<dbReference type="Proteomes" id="UP000549394">
    <property type="component" value="Unassembled WGS sequence"/>
</dbReference>
<dbReference type="PROSITE" id="PS00031">
    <property type="entry name" value="NUCLEAR_REC_DBD_1"/>
    <property type="match status" value="1"/>
</dbReference>
<dbReference type="FunFam" id="3.30.50.10:FF:000139">
    <property type="entry name" value="Estrogen receptor beta a variant b"/>
    <property type="match status" value="1"/>
</dbReference>
<gene>
    <name evidence="16" type="ORF">DGYR_LOCUS611</name>
</gene>
<dbReference type="PRINTS" id="PR00398">
    <property type="entry name" value="STRDHORMONER"/>
</dbReference>
<dbReference type="InterPro" id="IPR013088">
    <property type="entry name" value="Znf_NHR/GATA"/>
</dbReference>
<evidence type="ECO:0000256" key="4">
    <source>
        <dbReference type="ARBA" id="ARBA00022771"/>
    </source>
</evidence>
<evidence type="ECO:0000256" key="3">
    <source>
        <dbReference type="ARBA" id="ARBA00022723"/>
    </source>
</evidence>
<keyword evidence="10 12" id="KW-0675">Receptor</keyword>
<keyword evidence="17" id="KW-1185">Reference proteome</keyword>
<reference evidence="16 17" key="1">
    <citation type="submission" date="2020-08" db="EMBL/GenBank/DDBJ databases">
        <authorList>
            <person name="Hejnol A."/>
        </authorList>
    </citation>
    <scope>NUCLEOTIDE SEQUENCE [LARGE SCALE GENOMIC DNA]</scope>
</reference>
<keyword evidence="3 12" id="KW-0479">Metal-binding</keyword>
<dbReference type="Gene3D" id="3.30.50.10">
    <property type="entry name" value="Erythroid Transcription Factor GATA-1, subunit A"/>
    <property type="match status" value="1"/>
</dbReference>
<comment type="similarity">
    <text evidence="1">Belongs to the nuclear hormone receptor family. NR3 subfamily.</text>
</comment>
<dbReference type="GO" id="GO:0003700">
    <property type="term" value="F:DNA-binding transcription factor activity"/>
    <property type="evidence" value="ECO:0007669"/>
    <property type="project" value="InterPro"/>
</dbReference>
<evidence type="ECO:0000259" key="15">
    <source>
        <dbReference type="PROSITE" id="PS51843"/>
    </source>
</evidence>
<keyword evidence="2" id="KW-0754">Steroid-binding</keyword>
<keyword evidence="7" id="KW-0446">Lipid-binding</keyword>
<feature type="domain" description="NR LBD" evidence="15">
    <location>
        <begin position="119"/>
        <end position="359"/>
    </location>
</feature>
<evidence type="ECO:0000256" key="7">
    <source>
        <dbReference type="ARBA" id="ARBA00023121"/>
    </source>
</evidence>
<comment type="subcellular location">
    <subcellularLocation>
        <location evidence="12">Nucleus</location>
    </subcellularLocation>
</comment>
<dbReference type="Pfam" id="PF00105">
    <property type="entry name" value="zf-C4"/>
    <property type="match status" value="1"/>
</dbReference>
<dbReference type="PANTHER" id="PTHR48092">
    <property type="entry name" value="KNIRPS-RELATED PROTEIN-RELATED"/>
    <property type="match status" value="1"/>
</dbReference>
<dbReference type="PROSITE" id="PS51030">
    <property type="entry name" value="NUCLEAR_REC_DBD_2"/>
    <property type="match status" value="1"/>
</dbReference>
<evidence type="ECO:0000256" key="5">
    <source>
        <dbReference type="ARBA" id="ARBA00022833"/>
    </source>
</evidence>
<evidence type="ECO:0000256" key="2">
    <source>
        <dbReference type="ARBA" id="ARBA00022665"/>
    </source>
</evidence>
<dbReference type="InterPro" id="IPR000536">
    <property type="entry name" value="Nucl_hrmn_rcpt_lig-bd"/>
</dbReference>
<keyword evidence="9 12" id="KW-0804">Transcription</keyword>
<evidence type="ECO:0000256" key="13">
    <source>
        <dbReference type="SAM" id="MobiDB-lite"/>
    </source>
</evidence>
<dbReference type="GO" id="GO:0005634">
    <property type="term" value="C:nucleus"/>
    <property type="evidence" value="ECO:0007669"/>
    <property type="project" value="UniProtKB-SubCell"/>
</dbReference>
<evidence type="ECO:0000259" key="14">
    <source>
        <dbReference type="PROSITE" id="PS51030"/>
    </source>
</evidence>
<dbReference type="GO" id="GO:0005496">
    <property type="term" value="F:steroid binding"/>
    <property type="evidence" value="ECO:0007669"/>
    <property type="project" value="UniProtKB-KW"/>
</dbReference>
<evidence type="ECO:0000256" key="12">
    <source>
        <dbReference type="RuleBase" id="RU004334"/>
    </source>
</evidence>
<dbReference type="PRINTS" id="PR00047">
    <property type="entry name" value="STROIDFINGER"/>
</dbReference>
<evidence type="ECO:0000313" key="17">
    <source>
        <dbReference type="Proteomes" id="UP000549394"/>
    </source>
</evidence>
<dbReference type="PROSITE" id="PS51843">
    <property type="entry name" value="NR_LBD"/>
    <property type="match status" value="1"/>
</dbReference>
<evidence type="ECO:0000256" key="6">
    <source>
        <dbReference type="ARBA" id="ARBA00023015"/>
    </source>
</evidence>
<proteinExistence type="inferred from homology"/>
<feature type="domain" description="Nuclear receptor" evidence="14">
    <location>
        <begin position="6"/>
        <end position="81"/>
    </location>
</feature>
<evidence type="ECO:0000256" key="1">
    <source>
        <dbReference type="ARBA" id="ARBA00005413"/>
    </source>
</evidence>
<dbReference type="Pfam" id="PF00104">
    <property type="entry name" value="Hormone_recep"/>
    <property type="match status" value="1"/>
</dbReference>
<evidence type="ECO:0000256" key="9">
    <source>
        <dbReference type="ARBA" id="ARBA00023163"/>
    </source>
</evidence>
<dbReference type="InterPro" id="IPR035500">
    <property type="entry name" value="NHR-like_dom_sf"/>
</dbReference>
<name>A0A7I8V7N9_9ANNE</name>
<keyword evidence="5 12" id="KW-0862">Zinc</keyword>
<sequence>MSDNENQPCQICVDVGSGYHYGVWSCEGCKAFFKRSMQGSHDYVCPATNNCTIDRNRRKSCQACRFSKCVVLGMADHYTKKERRRRRKKRKPNEEEPTVSKVKKEEADTPLNSVKTILARDEEAANFLDMLISIEPPARMTEHDYSQPTTDTGLIASMIRLADKQLMDTIQWAKRIPGYRKLALNDQIKLLDSAWLDILICGVAFKSMGVSKNILIMADDFHWSRPQADISGAGIAHEHMRRLSRRFADVGITKEENVLLRTMFLLNADAEGLECAEQVREMHNLIIEALKVATRRSERTREHQDDKYRNYIENRVSHILLLLPHVKNCANNCMAHLFDAKYEGKMPTCELIEDILHIRLRPTATATAQDQSGLAGIAAVQGFVGRGYPGLPLMTSTASVQAASLDLLNSANISAGDIMNANISAVITRQMAPENIAQAQQSFGWPNC</sequence>
<feature type="region of interest" description="Disordered" evidence="13">
    <location>
        <begin position="80"/>
        <end position="107"/>
    </location>
</feature>
<evidence type="ECO:0000256" key="11">
    <source>
        <dbReference type="ARBA" id="ARBA00023242"/>
    </source>
</evidence>
<dbReference type="InterPro" id="IPR001723">
    <property type="entry name" value="Nuclear_hrmn_rcpt"/>
</dbReference>
<dbReference type="SMART" id="SM00399">
    <property type="entry name" value="ZnF_C4"/>
    <property type="match status" value="1"/>
</dbReference>
<accession>A0A7I8V7N9</accession>
<dbReference type="SUPFAM" id="SSF57716">
    <property type="entry name" value="Glucocorticoid receptor-like (DNA-binding domain)"/>
    <property type="match status" value="1"/>
</dbReference>
<keyword evidence="8 12" id="KW-0238">DNA-binding</keyword>
<dbReference type="Gene3D" id="1.10.565.10">
    <property type="entry name" value="Retinoid X Receptor"/>
    <property type="match status" value="1"/>
</dbReference>